<dbReference type="OrthoDB" id="7856828at2"/>
<gene>
    <name evidence="1" type="ORF">DFQ07_1494</name>
</gene>
<dbReference type="SUPFAM" id="SSF110849">
    <property type="entry name" value="ParB/Sulfiredoxin"/>
    <property type="match status" value="1"/>
</dbReference>
<comment type="caution">
    <text evidence="1">The sequence shown here is derived from an EMBL/GenBank/DDBJ whole genome shotgun (WGS) entry which is preliminary data.</text>
</comment>
<dbReference type="EMBL" id="SNYH01000003">
    <property type="protein sequence ID" value="TDQ27643.1"/>
    <property type="molecule type" value="Genomic_DNA"/>
</dbReference>
<evidence type="ECO:0000313" key="1">
    <source>
        <dbReference type="EMBL" id="TDQ27643.1"/>
    </source>
</evidence>
<proteinExistence type="predicted"/>
<sequence length="128" mass="14892">MNNIPTVPIEKVSLEENYYEDTDGYVYSATKLIEHSKQYPIFDMPLSGIDLRRSTWEINDLDDFIHHAKRCTDTDLKHPIILDRYGTIADGCHRVVKAIVLGKRTIKAIRLETMPPYDRIEKNSQKNE</sequence>
<dbReference type="AlphaFoldDB" id="A0A4R6TE45"/>
<accession>A0A4R6TE45</accession>
<organism evidence="1 2">
    <name type="scientific">Tenacibaculum caenipelagi</name>
    <dbReference type="NCBI Taxonomy" id="1325435"/>
    <lineage>
        <taxon>Bacteria</taxon>
        <taxon>Pseudomonadati</taxon>
        <taxon>Bacteroidota</taxon>
        <taxon>Flavobacteriia</taxon>
        <taxon>Flavobacteriales</taxon>
        <taxon>Flavobacteriaceae</taxon>
        <taxon>Tenacibaculum</taxon>
    </lineage>
</organism>
<evidence type="ECO:0008006" key="3">
    <source>
        <dbReference type="Google" id="ProtNLM"/>
    </source>
</evidence>
<evidence type="ECO:0000313" key="2">
    <source>
        <dbReference type="Proteomes" id="UP000295390"/>
    </source>
</evidence>
<name>A0A4R6TE45_9FLAO</name>
<reference evidence="1 2" key="1">
    <citation type="submission" date="2019-03" db="EMBL/GenBank/DDBJ databases">
        <title>Genomic Encyclopedia of Type Strains, Phase III (KMG-III): the genomes of soil and plant-associated and newly described type strains.</title>
        <authorList>
            <person name="Whitman W."/>
        </authorList>
    </citation>
    <scope>NUCLEOTIDE SEQUENCE [LARGE SCALE GENOMIC DNA]</scope>
    <source>
        <strain evidence="1 2">CECT 8283</strain>
    </source>
</reference>
<protein>
    <recommendedName>
        <fullName evidence="3">ParB-like nuclease family protein</fullName>
    </recommendedName>
</protein>
<keyword evidence="2" id="KW-1185">Reference proteome</keyword>
<dbReference type="Proteomes" id="UP000295390">
    <property type="component" value="Unassembled WGS sequence"/>
</dbReference>
<dbReference type="RefSeq" id="WP_133535630.1">
    <property type="nucleotide sequence ID" value="NZ_SNYH01000003.1"/>
</dbReference>
<dbReference type="InterPro" id="IPR036086">
    <property type="entry name" value="ParB/Sulfiredoxin_sf"/>
</dbReference>